<dbReference type="Proteomes" id="UP001202674">
    <property type="component" value="Unassembled WGS sequence"/>
</dbReference>
<dbReference type="SMART" id="SM01402">
    <property type="entry name" value="Ribosomal_S27"/>
    <property type="match status" value="1"/>
</dbReference>
<gene>
    <name evidence="6" type="primary">rps27ae</name>
    <name evidence="8" type="ORF">AArcSt11_13735</name>
</gene>
<dbReference type="InterPro" id="IPR022845">
    <property type="entry name" value="Ribosomal_eS31_arc"/>
</dbReference>
<feature type="binding site" evidence="6">
    <location>
        <position position="38"/>
    </location>
    <ligand>
        <name>Zn(2+)</name>
        <dbReference type="ChEBI" id="CHEBI:29105"/>
    </ligand>
</feature>
<dbReference type="AlphaFoldDB" id="A0AAE3FTF0"/>
<keyword evidence="5 6" id="KW-0687">Ribonucleoprotein</keyword>
<feature type="binding site" evidence="6">
    <location>
        <position position="35"/>
    </location>
    <ligand>
        <name>Zn(2+)</name>
        <dbReference type="ChEBI" id="CHEBI:29105"/>
    </ligand>
</feature>
<keyword evidence="9" id="KW-1185">Reference proteome</keyword>
<name>A0AAE3FTF0_9EURY</name>
<comment type="caution">
    <text evidence="8">The sequence shown here is derived from an EMBL/GenBank/DDBJ whole genome shotgun (WGS) entry which is preliminary data.</text>
</comment>
<protein>
    <recommendedName>
        <fullName evidence="6">Small ribosomal subunit protein eS31</fullName>
    </recommendedName>
</protein>
<feature type="domain" description="Small ribosomal subunit protein eS31" evidence="7">
    <location>
        <begin position="3"/>
        <end position="41"/>
    </location>
</feature>
<dbReference type="EMBL" id="JAKRVY010000008">
    <property type="protein sequence ID" value="MCL9814715.1"/>
    <property type="molecule type" value="Genomic_DNA"/>
</dbReference>
<dbReference type="GO" id="GO:0006412">
    <property type="term" value="P:translation"/>
    <property type="evidence" value="ECO:0007669"/>
    <property type="project" value="UniProtKB-UniRule"/>
</dbReference>
<dbReference type="Pfam" id="PF01599">
    <property type="entry name" value="Ribosomal_S27"/>
    <property type="match status" value="1"/>
</dbReference>
<dbReference type="GO" id="GO:0005840">
    <property type="term" value="C:ribosome"/>
    <property type="evidence" value="ECO:0007669"/>
    <property type="project" value="UniProtKB-KW"/>
</dbReference>
<dbReference type="GO" id="GO:1990904">
    <property type="term" value="C:ribonucleoprotein complex"/>
    <property type="evidence" value="ECO:0007669"/>
    <property type="project" value="UniProtKB-KW"/>
</dbReference>
<keyword evidence="4 6" id="KW-0689">Ribosomal protein</keyword>
<organism evidence="8 9">
    <name type="scientific">Natranaeroarchaeum aerophilus</name>
    <dbReference type="NCBI Taxonomy" id="2917711"/>
    <lineage>
        <taxon>Archaea</taxon>
        <taxon>Methanobacteriati</taxon>
        <taxon>Methanobacteriota</taxon>
        <taxon>Stenosarchaea group</taxon>
        <taxon>Halobacteria</taxon>
        <taxon>Halobacteriales</taxon>
        <taxon>Natronoarchaeaceae</taxon>
        <taxon>Natranaeroarchaeum</taxon>
    </lineage>
</organism>
<comment type="subunit">
    <text evidence="6">Part of the 30S ribosomal subunit.</text>
</comment>
<evidence type="ECO:0000256" key="5">
    <source>
        <dbReference type="ARBA" id="ARBA00023274"/>
    </source>
</evidence>
<evidence type="ECO:0000256" key="3">
    <source>
        <dbReference type="ARBA" id="ARBA00022833"/>
    </source>
</evidence>
<dbReference type="RefSeq" id="WP_250597903.1">
    <property type="nucleotide sequence ID" value="NZ_JAKRVY010000008.1"/>
</dbReference>
<feature type="binding site" evidence="6">
    <location>
        <position position="18"/>
    </location>
    <ligand>
        <name>Zn(2+)</name>
        <dbReference type="ChEBI" id="CHEBI:29105"/>
    </ligand>
</feature>
<feature type="binding site" evidence="6">
    <location>
        <position position="21"/>
    </location>
    <ligand>
        <name>Zn(2+)</name>
        <dbReference type="ChEBI" id="CHEBI:29105"/>
    </ligand>
</feature>
<evidence type="ECO:0000259" key="7">
    <source>
        <dbReference type="SMART" id="SM01402"/>
    </source>
</evidence>
<evidence type="ECO:0000313" key="8">
    <source>
        <dbReference type="EMBL" id="MCL9814715.1"/>
    </source>
</evidence>
<evidence type="ECO:0000256" key="1">
    <source>
        <dbReference type="ARBA" id="ARBA00022723"/>
    </source>
</evidence>
<evidence type="ECO:0000313" key="9">
    <source>
        <dbReference type="Proteomes" id="UP001202674"/>
    </source>
</evidence>
<dbReference type="HAMAP" id="MF_00777">
    <property type="entry name" value="Ribosomal_eS31"/>
    <property type="match status" value="1"/>
</dbReference>
<evidence type="ECO:0000256" key="6">
    <source>
        <dbReference type="HAMAP-Rule" id="MF_00777"/>
    </source>
</evidence>
<dbReference type="GO" id="GO:0008270">
    <property type="term" value="F:zinc ion binding"/>
    <property type="evidence" value="ECO:0007669"/>
    <property type="project" value="UniProtKB-UniRule"/>
</dbReference>
<keyword evidence="2 6" id="KW-0863">Zinc-finger</keyword>
<feature type="zinc finger region" description="C4-type" evidence="6">
    <location>
        <begin position="18"/>
        <end position="38"/>
    </location>
</feature>
<keyword evidence="3 6" id="KW-0862">Zinc</keyword>
<accession>A0AAE3FTF0</accession>
<dbReference type="InterPro" id="IPR011332">
    <property type="entry name" value="Ribosomal_zn-bd"/>
</dbReference>
<keyword evidence="1 6" id="KW-0479">Metal-binding</keyword>
<comment type="similarity">
    <text evidence="6">Belongs to the eukaryotic ribosomal protein eS31 family.</text>
</comment>
<reference evidence="8 9" key="1">
    <citation type="journal article" date="2022" name="Syst. Appl. Microbiol.">
        <title>Natronocalculus amylovorans gen. nov., sp. nov., and Natranaeroarchaeum aerophilus sp. nov., dominant culturable amylolytic natronoarchaea from hypersaline soda lakes in southwestern Siberia.</title>
        <authorList>
            <person name="Sorokin D.Y."/>
            <person name="Elcheninov A.G."/>
            <person name="Khizhniak T.V."/>
            <person name="Koenen M."/>
            <person name="Bale N.J."/>
            <person name="Damste J.S.S."/>
            <person name="Kublanov I.V."/>
        </authorList>
    </citation>
    <scope>NUCLEOTIDE SEQUENCE [LARGE SCALE GENOMIC DNA]</scope>
    <source>
        <strain evidence="8 9">AArc-St1-1</strain>
    </source>
</reference>
<dbReference type="GO" id="GO:0003735">
    <property type="term" value="F:structural constituent of ribosome"/>
    <property type="evidence" value="ECO:0007669"/>
    <property type="project" value="InterPro"/>
</dbReference>
<dbReference type="InterPro" id="IPR002906">
    <property type="entry name" value="Ribosomal_eS31"/>
</dbReference>
<dbReference type="SUPFAM" id="SSF57829">
    <property type="entry name" value="Zn-binding ribosomal proteins"/>
    <property type="match status" value="1"/>
</dbReference>
<dbReference type="Gene3D" id="6.20.50.180">
    <property type="match status" value="1"/>
</dbReference>
<dbReference type="NCBIfam" id="NF001669">
    <property type="entry name" value="PRK00432.1"/>
    <property type="match status" value="1"/>
</dbReference>
<evidence type="ECO:0000256" key="4">
    <source>
        <dbReference type="ARBA" id="ARBA00022980"/>
    </source>
</evidence>
<evidence type="ECO:0000256" key="2">
    <source>
        <dbReference type="ARBA" id="ARBA00022771"/>
    </source>
</evidence>
<comment type="cofactor">
    <cofactor evidence="6">
        <name>Zn(2+)</name>
        <dbReference type="ChEBI" id="CHEBI:29105"/>
    </cofactor>
    <text evidence="6">Binds 1 zinc ion per subunit.</text>
</comment>
<sequence length="54" mass="6037">MPRHELYNDDGTTDNEKCPSCGNAFLADHGDRQHCGACGYTEWDTDDVSSEEDQ</sequence>
<proteinExistence type="inferred from homology"/>